<feature type="repeat" description="ANK" evidence="3">
    <location>
        <begin position="132"/>
        <end position="164"/>
    </location>
</feature>
<reference evidence="5 6" key="1">
    <citation type="submission" date="2017-06" db="EMBL/GenBank/DDBJ databases">
        <title>A platform for efficient transgenesis in Macrostomum lignano, a flatworm model organism for stem cell research.</title>
        <authorList>
            <person name="Berezikov E."/>
        </authorList>
    </citation>
    <scope>NUCLEOTIDE SEQUENCE [LARGE SCALE GENOMIC DNA]</scope>
    <source>
        <strain evidence="5">DV1</strain>
        <tissue evidence="5">Whole organism</tissue>
    </source>
</reference>
<keyword evidence="6" id="KW-1185">Reference proteome</keyword>
<feature type="repeat" description="ANK" evidence="3">
    <location>
        <begin position="65"/>
        <end position="97"/>
    </location>
</feature>
<dbReference type="Proteomes" id="UP000215902">
    <property type="component" value="Unassembled WGS sequence"/>
</dbReference>
<feature type="repeat" description="ANK" evidence="3">
    <location>
        <begin position="430"/>
        <end position="462"/>
    </location>
</feature>
<evidence type="ECO:0000256" key="3">
    <source>
        <dbReference type="PROSITE-ProRule" id="PRU00023"/>
    </source>
</evidence>
<evidence type="ECO:0000313" key="5">
    <source>
        <dbReference type="EMBL" id="PAA68216.1"/>
    </source>
</evidence>
<feature type="repeat" description="ANK" evidence="3">
    <location>
        <begin position="496"/>
        <end position="528"/>
    </location>
</feature>
<evidence type="ECO:0000259" key="4">
    <source>
        <dbReference type="Pfam" id="PF20266"/>
    </source>
</evidence>
<dbReference type="PANTHER" id="PTHR24198:SF165">
    <property type="entry name" value="ANKYRIN REPEAT-CONTAINING PROTEIN-RELATED"/>
    <property type="match status" value="1"/>
</dbReference>
<gene>
    <name evidence="5" type="ORF">BOX15_Mlig024507g1</name>
</gene>
<organism evidence="5 6">
    <name type="scientific">Macrostomum lignano</name>
    <dbReference type="NCBI Taxonomy" id="282301"/>
    <lineage>
        <taxon>Eukaryota</taxon>
        <taxon>Metazoa</taxon>
        <taxon>Spiralia</taxon>
        <taxon>Lophotrochozoa</taxon>
        <taxon>Platyhelminthes</taxon>
        <taxon>Rhabditophora</taxon>
        <taxon>Macrostomorpha</taxon>
        <taxon>Macrostomida</taxon>
        <taxon>Macrostomidae</taxon>
        <taxon>Macrostomum</taxon>
    </lineage>
</organism>
<dbReference type="STRING" id="282301.A0A267F3C5"/>
<dbReference type="PROSITE" id="PS50088">
    <property type="entry name" value="ANK_REPEAT"/>
    <property type="match status" value="12"/>
</dbReference>
<dbReference type="PRINTS" id="PR01415">
    <property type="entry name" value="ANKYRIN"/>
</dbReference>
<dbReference type="Pfam" id="PF12796">
    <property type="entry name" value="Ank_2"/>
    <property type="match status" value="4"/>
</dbReference>
<dbReference type="InterPro" id="IPR002110">
    <property type="entry name" value="Ankyrin_rpt"/>
</dbReference>
<dbReference type="OrthoDB" id="448455at2759"/>
<feature type="repeat" description="ANK" evidence="3">
    <location>
        <begin position="165"/>
        <end position="189"/>
    </location>
</feature>
<accession>A0A267F3C5</accession>
<evidence type="ECO:0000256" key="2">
    <source>
        <dbReference type="ARBA" id="ARBA00023043"/>
    </source>
</evidence>
<dbReference type="SUPFAM" id="SSF48403">
    <property type="entry name" value="Ankyrin repeat"/>
    <property type="match status" value="2"/>
</dbReference>
<feature type="repeat" description="ANK" evidence="3">
    <location>
        <begin position="229"/>
        <end position="261"/>
    </location>
</feature>
<keyword evidence="2 3" id="KW-0040">ANK repeat</keyword>
<comment type="caution">
    <text evidence="5">The sequence shown here is derived from an EMBL/GenBank/DDBJ whole genome shotgun (WGS) entry which is preliminary data.</text>
</comment>
<dbReference type="InterPro" id="IPR046906">
    <property type="entry name" value="Mab-21_HhH/H2TH-like"/>
</dbReference>
<dbReference type="Pfam" id="PF00023">
    <property type="entry name" value="Ank"/>
    <property type="match status" value="2"/>
</dbReference>
<feature type="repeat" description="ANK" evidence="3">
    <location>
        <begin position="463"/>
        <end position="495"/>
    </location>
</feature>
<protein>
    <recommendedName>
        <fullName evidence="4">Mab-21-like HhH/H2TH-like domain-containing protein</fullName>
    </recommendedName>
</protein>
<dbReference type="PROSITE" id="PS50297">
    <property type="entry name" value="ANK_REP_REGION"/>
    <property type="match status" value="12"/>
</dbReference>
<dbReference type="Gene3D" id="1.10.1410.40">
    <property type="match status" value="1"/>
</dbReference>
<name>A0A267F3C5_9PLAT</name>
<feature type="repeat" description="ANK" evidence="3">
    <location>
        <begin position="329"/>
        <end position="351"/>
    </location>
</feature>
<sequence>MPNPTKCLLTTLSTIARCTRGISTGSCQAHRASRLLQQMIQCKDMTRVMRWLEDGRDIECPTHSIGYTLLHAAARYNRVGLVECLIESKANVNAQSLWGAAPLHFAVQKNSLLSLKRLLAVPGIQVGIRTRNGLSPLHYAADNGHLEAAELLVEAGADMNEQTEDGRAPLHFACLKGHKEFALWLIDSGTANCSLIKKDGKTALHLANFEDIARRLIEKGVGLNTKAVNGRTALFLAAASNNAEVVASLLKAGALVNFADNKGQTPFHIACNNNCEEVVRMLQQERLNFNASDKLGCSALHLAADNGHSEIVYRLLEKKKIRVNSRDCQGRTPLYFAAHRGQIKAVKLLAECNRTELNIQGNDGNTPLHAAADCGHTEVVEALLKAGCNVNLHNSTRSGVPLHFAADRGFVKIVQLLLDYDAEVDAKSSEGWTALHFASRLGRTEVARILVERGACVNSSGRHGWTPLHVATRMGHGEIVKLLIGKSADVGIELEDGNAPLHFAAQNGHPEIITMLLDAGASPTQKAHRTSATPIDLAAVFNRHVSLKLMLQSLCRKGVDLLNEKSLESLDRTKLKEAQELLSTDRPQRDTKIRSQELHEAMNEAGFIRERCVTQTAMSHVLEEIIQSHSGQTMCLTGSFSEGWGCSLTRLDGIVDLNSDLDMTVFIKGLRYHLKGFCKCTKLKESPEDDNRRREIAERQRNTLEYSQGHVKFSGHSSNPVRNFYGSIKRPAMDEAVAYNCCSYPDMPILDAKTTKINKVCMDKLNRESLRHNSCHLVSAAPPGMEGLYIRVSTALLEKKMTRHLNVVQGQVLTILKYLTKSVVNKNKRALKSYHVKTLIYWMVNEVAEEEWMPNNLISLVEKALNKLAEDLEKDYEGVKPHDVMPHFFLPDTMLQLHRDGPHRDEVAKTVRNVLGNLNRHLTEYKRLLRPLGPDKLMNFHPFMYIPRSPVSSSGLSSDSIEYFALFDHMKRLLLCLTNDIQSDKCSLLKDIDAIPVFAKTARECMKALAQLKYGEVDAAKGTVEAFVNSGHRVSRGIEVRENAKAVDKEIEHVWRQLRETDSGYKFCFYIPPPADPNLDFVSPRISEWVPLKLLDFDSYYGINFDVLIKSLYLEFFPDHEATKMKWFRELIDGDLDVKGMLMLIEFCSESELLLDMIHKHKALVAASKILQDKLVLKIQDMEELQKQSKTRTLKKLIQEELLDLDSFGW</sequence>
<feature type="repeat" description="ANK" evidence="3">
    <location>
        <begin position="262"/>
        <end position="294"/>
    </location>
</feature>
<feature type="repeat" description="ANK" evidence="3">
    <location>
        <begin position="295"/>
        <end position="328"/>
    </location>
</feature>
<feature type="repeat" description="ANK" evidence="3">
    <location>
        <begin position="363"/>
        <end position="395"/>
    </location>
</feature>
<proteinExistence type="predicted"/>
<feature type="repeat" description="ANK" evidence="3">
    <location>
        <begin position="397"/>
        <end position="429"/>
    </location>
</feature>
<dbReference type="PANTHER" id="PTHR24198">
    <property type="entry name" value="ANKYRIN REPEAT AND PROTEIN KINASE DOMAIN-CONTAINING PROTEIN"/>
    <property type="match status" value="1"/>
</dbReference>
<dbReference type="InterPro" id="IPR036770">
    <property type="entry name" value="Ankyrin_rpt-contain_sf"/>
</dbReference>
<dbReference type="Pfam" id="PF20266">
    <property type="entry name" value="Mab-21_C"/>
    <property type="match status" value="1"/>
</dbReference>
<dbReference type="EMBL" id="NIVC01001410">
    <property type="protein sequence ID" value="PAA68216.1"/>
    <property type="molecule type" value="Genomic_DNA"/>
</dbReference>
<evidence type="ECO:0000256" key="1">
    <source>
        <dbReference type="ARBA" id="ARBA00022737"/>
    </source>
</evidence>
<keyword evidence="1" id="KW-0677">Repeat</keyword>
<dbReference type="Gene3D" id="1.25.40.20">
    <property type="entry name" value="Ankyrin repeat-containing domain"/>
    <property type="match status" value="5"/>
</dbReference>
<feature type="domain" description="Mab-21-like HhH/H2TH-like" evidence="4">
    <location>
        <begin position="811"/>
        <end position="912"/>
    </location>
</feature>
<dbReference type="AlphaFoldDB" id="A0A267F3C5"/>
<evidence type="ECO:0000313" key="6">
    <source>
        <dbReference type="Proteomes" id="UP000215902"/>
    </source>
</evidence>
<dbReference type="SMART" id="SM00248">
    <property type="entry name" value="ANK"/>
    <property type="match status" value="14"/>
</dbReference>